<dbReference type="Proteomes" id="UP000188597">
    <property type="component" value="Unassembled WGS sequence"/>
</dbReference>
<evidence type="ECO:0000313" key="13">
    <source>
        <dbReference type="EMBL" id="OOE12420.1"/>
    </source>
</evidence>
<keyword evidence="8" id="KW-0299">Galactose metabolism</keyword>
<evidence type="ECO:0000256" key="7">
    <source>
        <dbReference type="ARBA" id="ARBA00023027"/>
    </source>
</evidence>
<comment type="caution">
    <text evidence="13">The sequence shown here is derived from an EMBL/GenBank/DDBJ whole genome shotgun (WGS) entry which is preliminary data.</text>
</comment>
<dbReference type="SUPFAM" id="SSF51735">
    <property type="entry name" value="NAD(P)-binding Rossmann-fold domains"/>
    <property type="match status" value="1"/>
</dbReference>
<keyword evidence="10 11" id="KW-0119">Carbohydrate metabolism</keyword>
<comment type="subunit">
    <text evidence="11">Homodimer.</text>
</comment>
<feature type="domain" description="NAD-dependent epimerase/dehydratase" evidence="12">
    <location>
        <begin position="3"/>
        <end position="252"/>
    </location>
</feature>
<dbReference type="UniPathway" id="UPA00214"/>
<dbReference type="RefSeq" id="WP_077362242.1">
    <property type="nucleotide sequence ID" value="NZ_MQMF01000002.1"/>
</dbReference>
<dbReference type="InterPro" id="IPR005886">
    <property type="entry name" value="UDP_G4E"/>
</dbReference>
<organism evidence="13 14">
    <name type="scientific">Fictibacillus arsenicus</name>
    <dbReference type="NCBI Taxonomy" id="255247"/>
    <lineage>
        <taxon>Bacteria</taxon>
        <taxon>Bacillati</taxon>
        <taxon>Bacillota</taxon>
        <taxon>Bacilli</taxon>
        <taxon>Bacillales</taxon>
        <taxon>Fictibacillaceae</taxon>
        <taxon>Fictibacillus</taxon>
    </lineage>
</organism>
<dbReference type="PANTHER" id="PTHR43725:SF53">
    <property type="entry name" value="UDP-ARABINOSE 4-EPIMERASE 1"/>
    <property type="match status" value="1"/>
</dbReference>
<keyword evidence="7 11" id="KW-0520">NAD</keyword>
<dbReference type="Pfam" id="PF01370">
    <property type="entry name" value="Epimerase"/>
    <property type="match status" value="1"/>
</dbReference>
<name>A0A1V3G7Q1_9BACL</name>
<dbReference type="Gene3D" id="3.90.25.10">
    <property type="entry name" value="UDP-galactose 4-epimerase, domain 1"/>
    <property type="match status" value="1"/>
</dbReference>
<comment type="catalytic activity">
    <reaction evidence="1 11">
        <text>UDP-alpha-D-glucose = UDP-alpha-D-galactose</text>
        <dbReference type="Rhea" id="RHEA:22168"/>
        <dbReference type="ChEBI" id="CHEBI:58885"/>
        <dbReference type="ChEBI" id="CHEBI:66914"/>
        <dbReference type="EC" id="5.1.3.2"/>
    </reaction>
</comment>
<evidence type="ECO:0000256" key="1">
    <source>
        <dbReference type="ARBA" id="ARBA00000083"/>
    </source>
</evidence>
<dbReference type="AlphaFoldDB" id="A0A1V3G7Q1"/>
<dbReference type="InterPro" id="IPR036291">
    <property type="entry name" value="NAD(P)-bd_dom_sf"/>
</dbReference>
<comment type="pathway">
    <text evidence="3 11">Carbohydrate metabolism; galactose metabolism.</text>
</comment>
<dbReference type="GO" id="GO:0003978">
    <property type="term" value="F:UDP-glucose 4-epimerase activity"/>
    <property type="evidence" value="ECO:0007669"/>
    <property type="project" value="UniProtKB-UniRule"/>
</dbReference>
<evidence type="ECO:0000256" key="2">
    <source>
        <dbReference type="ARBA" id="ARBA00001911"/>
    </source>
</evidence>
<comment type="cofactor">
    <cofactor evidence="2 11">
        <name>NAD(+)</name>
        <dbReference type="ChEBI" id="CHEBI:57540"/>
    </cofactor>
</comment>
<evidence type="ECO:0000256" key="10">
    <source>
        <dbReference type="ARBA" id="ARBA00023277"/>
    </source>
</evidence>
<proteinExistence type="inferred from homology"/>
<evidence type="ECO:0000256" key="4">
    <source>
        <dbReference type="ARBA" id="ARBA00007637"/>
    </source>
</evidence>
<comment type="similarity">
    <text evidence="4 11">Belongs to the NAD(P)-dependent epimerase/dehydratase family.</text>
</comment>
<evidence type="ECO:0000256" key="5">
    <source>
        <dbReference type="ARBA" id="ARBA00013189"/>
    </source>
</evidence>
<protein>
    <recommendedName>
        <fullName evidence="6 11">UDP-glucose 4-epimerase</fullName>
        <ecNumber evidence="5 11">5.1.3.2</ecNumber>
    </recommendedName>
</protein>
<evidence type="ECO:0000256" key="3">
    <source>
        <dbReference type="ARBA" id="ARBA00004947"/>
    </source>
</evidence>
<evidence type="ECO:0000259" key="12">
    <source>
        <dbReference type="Pfam" id="PF01370"/>
    </source>
</evidence>
<dbReference type="OrthoDB" id="9801785at2"/>
<dbReference type="NCBIfam" id="TIGR01179">
    <property type="entry name" value="galE"/>
    <property type="match status" value="1"/>
</dbReference>
<dbReference type="Gene3D" id="3.40.50.720">
    <property type="entry name" value="NAD(P)-binding Rossmann-like Domain"/>
    <property type="match status" value="1"/>
</dbReference>
<evidence type="ECO:0000256" key="8">
    <source>
        <dbReference type="ARBA" id="ARBA00023144"/>
    </source>
</evidence>
<dbReference type="CDD" id="cd05247">
    <property type="entry name" value="UDP_G4E_1_SDR_e"/>
    <property type="match status" value="1"/>
</dbReference>
<evidence type="ECO:0000256" key="6">
    <source>
        <dbReference type="ARBA" id="ARBA00018569"/>
    </source>
</evidence>
<keyword evidence="9 11" id="KW-0413">Isomerase</keyword>
<dbReference type="EMBL" id="MQMF01000002">
    <property type="protein sequence ID" value="OOE12420.1"/>
    <property type="molecule type" value="Genomic_DNA"/>
</dbReference>
<dbReference type="InterPro" id="IPR001509">
    <property type="entry name" value="Epimerase_deHydtase"/>
</dbReference>
<accession>A0A1V3G7Q1</accession>
<dbReference type="GO" id="GO:0033499">
    <property type="term" value="P:galactose catabolic process via UDP-galactose, Leloir pathway"/>
    <property type="evidence" value="ECO:0007669"/>
    <property type="project" value="TreeGrafter"/>
</dbReference>
<dbReference type="EC" id="5.1.3.2" evidence="5 11"/>
<reference evidence="13 14" key="1">
    <citation type="submission" date="2016-11" db="EMBL/GenBank/DDBJ databases">
        <authorList>
            <person name="Jaros S."/>
            <person name="Januszkiewicz K."/>
            <person name="Wedrychowicz H."/>
        </authorList>
    </citation>
    <scope>NUCLEOTIDE SEQUENCE [LARGE SCALE GENOMIC DNA]</scope>
    <source>
        <strain evidence="13 14">Con a/3</strain>
    </source>
</reference>
<evidence type="ECO:0000313" key="14">
    <source>
        <dbReference type="Proteomes" id="UP000188597"/>
    </source>
</evidence>
<evidence type="ECO:0000256" key="11">
    <source>
        <dbReference type="RuleBase" id="RU366046"/>
    </source>
</evidence>
<dbReference type="PANTHER" id="PTHR43725">
    <property type="entry name" value="UDP-GLUCOSE 4-EPIMERASE"/>
    <property type="match status" value="1"/>
</dbReference>
<evidence type="ECO:0000256" key="9">
    <source>
        <dbReference type="ARBA" id="ARBA00023235"/>
    </source>
</evidence>
<gene>
    <name evidence="13" type="ORF">UN64_09980</name>
</gene>
<sequence length="336" mass="37434">MTILVTGGAGYIGSHTVLNLKEKGESVVVLDNLTTGHRQAVLNDVPFYMGSLHDEELLHYICQNHNIEAVIHFAANSLVGESVKDPLSYYENNVAGTLSLLKVLNKNNVKTLVFSSTAAVYGEPKHVPIQEEDPAIPTNPYGETKLAIEKMLYWAEKEQGIKSISLRYFNAAGADPEGRIGEEHHPETHLIPIVLQTALGQRNKVYVFGDDYPTPDGTCIRDYVHVMDLADAHYRALNKIRNENEGGVYNLGNGKGFSVKEVIETCREVTQCEIKVETSPRRIGDPAVLVAASQKARDELQWAPKYPNLRDIVTHAWSYHAKQANQNKNRNVHLIK</sequence>